<evidence type="ECO:0000313" key="3">
    <source>
        <dbReference type="Proteomes" id="UP000010959"/>
    </source>
</evidence>
<comment type="caution">
    <text evidence="2">The sequence shown here is derived from an EMBL/GenBank/DDBJ whole genome shotgun (WGS) entry which is preliminary data.</text>
</comment>
<evidence type="ECO:0000313" key="2">
    <source>
        <dbReference type="EMBL" id="ELP29607.1"/>
    </source>
</evidence>
<name>L7C7F4_RHOBT</name>
<accession>L7C7F4</accession>
<sequence>MESPDEGREVPGENRNLANRSDRLSGGIRVASYTKRIERPTQQFRSGGI</sequence>
<proteinExistence type="predicted"/>
<organism evidence="2 3">
    <name type="scientific">Rhodopirellula baltica SWK14</name>
    <dbReference type="NCBI Taxonomy" id="993516"/>
    <lineage>
        <taxon>Bacteria</taxon>
        <taxon>Pseudomonadati</taxon>
        <taxon>Planctomycetota</taxon>
        <taxon>Planctomycetia</taxon>
        <taxon>Pirellulales</taxon>
        <taxon>Pirellulaceae</taxon>
        <taxon>Rhodopirellula</taxon>
    </lineage>
</organism>
<feature type="compositionally biased region" description="Polar residues" evidence="1">
    <location>
        <begin position="40"/>
        <end position="49"/>
    </location>
</feature>
<evidence type="ECO:0000256" key="1">
    <source>
        <dbReference type="SAM" id="MobiDB-lite"/>
    </source>
</evidence>
<feature type="compositionally biased region" description="Basic and acidic residues" evidence="1">
    <location>
        <begin position="1"/>
        <end position="12"/>
    </location>
</feature>
<protein>
    <submittedName>
        <fullName evidence="2">Uncharacterized protein</fullName>
    </submittedName>
</protein>
<reference evidence="2 3" key="1">
    <citation type="journal article" date="2013" name="Mar. Genomics">
        <title>Expression of sulfatases in Rhodopirellula baltica and the diversity of sulfatases in the genus Rhodopirellula.</title>
        <authorList>
            <person name="Wegner C.E."/>
            <person name="Richter-Heitmann T."/>
            <person name="Klindworth A."/>
            <person name="Klockow C."/>
            <person name="Richter M."/>
            <person name="Achstetter T."/>
            <person name="Glockner F.O."/>
            <person name="Harder J."/>
        </authorList>
    </citation>
    <scope>NUCLEOTIDE SEQUENCE [LARGE SCALE GENOMIC DNA]</scope>
    <source>
        <strain evidence="2 3">SWK14</strain>
    </source>
</reference>
<dbReference type="EMBL" id="AMWG01000186">
    <property type="protein sequence ID" value="ELP29607.1"/>
    <property type="molecule type" value="Genomic_DNA"/>
</dbReference>
<gene>
    <name evidence="2" type="ORF">RBSWK_06463</name>
</gene>
<feature type="region of interest" description="Disordered" evidence="1">
    <location>
        <begin position="1"/>
        <end position="49"/>
    </location>
</feature>
<dbReference type="AlphaFoldDB" id="L7C7F4"/>
<dbReference type="Proteomes" id="UP000010959">
    <property type="component" value="Unassembled WGS sequence"/>
</dbReference>